<gene>
    <name evidence="2" type="ORF">EVAR_20753_1</name>
</gene>
<evidence type="ECO:0000256" key="1">
    <source>
        <dbReference type="SAM" id="MobiDB-lite"/>
    </source>
</evidence>
<organism evidence="2 3">
    <name type="scientific">Eumeta variegata</name>
    <name type="common">Bagworm moth</name>
    <name type="synonym">Eumeta japonica</name>
    <dbReference type="NCBI Taxonomy" id="151549"/>
    <lineage>
        <taxon>Eukaryota</taxon>
        <taxon>Metazoa</taxon>
        <taxon>Ecdysozoa</taxon>
        <taxon>Arthropoda</taxon>
        <taxon>Hexapoda</taxon>
        <taxon>Insecta</taxon>
        <taxon>Pterygota</taxon>
        <taxon>Neoptera</taxon>
        <taxon>Endopterygota</taxon>
        <taxon>Lepidoptera</taxon>
        <taxon>Glossata</taxon>
        <taxon>Ditrysia</taxon>
        <taxon>Tineoidea</taxon>
        <taxon>Psychidae</taxon>
        <taxon>Oiketicinae</taxon>
        <taxon>Eumeta</taxon>
    </lineage>
</organism>
<feature type="region of interest" description="Disordered" evidence="1">
    <location>
        <begin position="61"/>
        <end position="83"/>
    </location>
</feature>
<accession>A0A4C1V9X2</accession>
<comment type="caution">
    <text evidence="2">The sequence shown here is derived from an EMBL/GenBank/DDBJ whole genome shotgun (WGS) entry which is preliminary data.</text>
</comment>
<sequence length="83" mass="9198">MLDLLFPRRIERKSGSYRAPSPSLASTAGRRPLTGYLPRTVLSHPRPTGVLHLDQIVRPSNERPFHAATSDSGHHSKAFSSRP</sequence>
<keyword evidence="3" id="KW-1185">Reference proteome</keyword>
<dbReference type="Proteomes" id="UP000299102">
    <property type="component" value="Unassembled WGS sequence"/>
</dbReference>
<feature type="region of interest" description="Disordered" evidence="1">
    <location>
        <begin position="12"/>
        <end position="32"/>
    </location>
</feature>
<evidence type="ECO:0000313" key="3">
    <source>
        <dbReference type="Proteomes" id="UP000299102"/>
    </source>
</evidence>
<name>A0A4C1V9X2_EUMVA</name>
<dbReference type="EMBL" id="BGZK01000302">
    <property type="protein sequence ID" value="GBP35380.1"/>
    <property type="molecule type" value="Genomic_DNA"/>
</dbReference>
<reference evidence="2 3" key="1">
    <citation type="journal article" date="2019" name="Commun. Biol.">
        <title>The bagworm genome reveals a unique fibroin gene that provides high tensile strength.</title>
        <authorList>
            <person name="Kono N."/>
            <person name="Nakamura H."/>
            <person name="Ohtoshi R."/>
            <person name="Tomita M."/>
            <person name="Numata K."/>
            <person name="Arakawa K."/>
        </authorList>
    </citation>
    <scope>NUCLEOTIDE SEQUENCE [LARGE SCALE GENOMIC DNA]</scope>
</reference>
<proteinExistence type="predicted"/>
<protein>
    <submittedName>
        <fullName evidence="2">Uncharacterized protein</fullName>
    </submittedName>
</protein>
<evidence type="ECO:0000313" key="2">
    <source>
        <dbReference type="EMBL" id="GBP35380.1"/>
    </source>
</evidence>
<dbReference type="AlphaFoldDB" id="A0A4C1V9X2"/>